<dbReference type="GO" id="GO:0003700">
    <property type="term" value="F:DNA-binding transcription factor activity"/>
    <property type="evidence" value="ECO:0007669"/>
    <property type="project" value="InterPro"/>
</dbReference>
<dbReference type="Pfam" id="PF07729">
    <property type="entry name" value="FCD"/>
    <property type="match status" value="1"/>
</dbReference>
<dbReference type="InterPro" id="IPR008920">
    <property type="entry name" value="TF_FadR/GntR_C"/>
</dbReference>
<dbReference type="AlphaFoldDB" id="A0A840BVL0"/>
<evidence type="ECO:0000313" key="5">
    <source>
        <dbReference type="EMBL" id="MBB4017521.1"/>
    </source>
</evidence>
<accession>A0A840BVL0</accession>
<evidence type="ECO:0000313" key="6">
    <source>
        <dbReference type="Proteomes" id="UP000577362"/>
    </source>
</evidence>
<dbReference type="SUPFAM" id="SSF46785">
    <property type="entry name" value="Winged helix' DNA-binding domain"/>
    <property type="match status" value="2"/>
</dbReference>
<dbReference type="PANTHER" id="PTHR43537:SF5">
    <property type="entry name" value="UXU OPERON TRANSCRIPTIONAL REGULATOR"/>
    <property type="match status" value="1"/>
</dbReference>
<keyword evidence="6" id="KW-1185">Reference proteome</keyword>
<gene>
    <name evidence="5" type="ORF">GGR16_002550</name>
</gene>
<sequence length="342" mass="37991">MLEAGISIAPPSEERPPAAALYQSVLDVLRSAVSSGALGQGSVVMEAVVADVMNTSRTPVKLALELLAQEGRLSKLDGRGYLVLGEGRTVPERRRRITRQEFAAITSSGAAERSPAAWTRIYDEVEREISGCSIYGRLSVVELELAHYYNVSRTVARDVLTRVERVGLIEKDQRSRWHVVPLTRERIGHFYEVRRYLEPPALRSAASAIPQALLTQMWLRLTSALERYPNVSESELDQLERDIHVDCTSFCGNPELIKLLRINQALLISNKHMLGSYLRLPELDPFLGEHKAILECLGRRDGDAAAAALDVHLQLSLPKVLKRLDILSASPPPPPPPYLLPE</sequence>
<dbReference type="Proteomes" id="UP000577362">
    <property type="component" value="Unassembled WGS sequence"/>
</dbReference>
<evidence type="ECO:0000256" key="1">
    <source>
        <dbReference type="ARBA" id="ARBA00023015"/>
    </source>
</evidence>
<dbReference type="InterPro" id="IPR000524">
    <property type="entry name" value="Tscrpt_reg_HTH_GntR"/>
</dbReference>
<evidence type="ECO:0000259" key="4">
    <source>
        <dbReference type="PROSITE" id="PS50949"/>
    </source>
</evidence>
<name>A0A840BVL0_9HYPH</name>
<protein>
    <submittedName>
        <fullName evidence="5">DNA-binding GntR family transcriptional regulator</fullName>
    </submittedName>
</protein>
<keyword evidence="1" id="KW-0805">Transcription regulation</keyword>
<feature type="domain" description="HTH gntR-type" evidence="4">
    <location>
        <begin position="19"/>
        <end position="86"/>
    </location>
</feature>
<dbReference type="PANTHER" id="PTHR43537">
    <property type="entry name" value="TRANSCRIPTIONAL REGULATOR, GNTR FAMILY"/>
    <property type="match status" value="1"/>
</dbReference>
<dbReference type="InterPro" id="IPR036390">
    <property type="entry name" value="WH_DNA-bd_sf"/>
</dbReference>
<dbReference type="RefSeq" id="WP_183316828.1">
    <property type="nucleotide sequence ID" value="NZ_JACIEN010000002.1"/>
</dbReference>
<keyword evidence="2 5" id="KW-0238">DNA-binding</keyword>
<dbReference type="PROSITE" id="PS50949">
    <property type="entry name" value="HTH_GNTR"/>
    <property type="match status" value="1"/>
</dbReference>
<evidence type="ECO:0000256" key="2">
    <source>
        <dbReference type="ARBA" id="ARBA00023125"/>
    </source>
</evidence>
<dbReference type="GO" id="GO:0003677">
    <property type="term" value="F:DNA binding"/>
    <property type="evidence" value="ECO:0007669"/>
    <property type="project" value="UniProtKB-KW"/>
</dbReference>
<evidence type="ECO:0000256" key="3">
    <source>
        <dbReference type="ARBA" id="ARBA00023163"/>
    </source>
</evidence>
<organism evidence="5 6">
    <name type="scientific">Chelatococcus caeni</name>
    <dbReference type="NCBI Taxonomy" id="1348468"/>
    <lineage>
        <taxon>Bacteria</taxon>
        <taxon>Pseudomonadati</taxon>
        <taxon>Pseudomonadota</taxon>
        <taxon>Alphaproteobacteria</taxon>
        <taxon>Hyphomicrobiales</taxon>
        <taxon>Chelatococcaceae</taxon>
        <taxon>Chelatococcus</taxon>
    </lineage>
</organism>
<keyword evidence="3" id="KW-0804">Transcription</keyword>
<dbReference type="Gene3D" id="1.10.10.10">
    <property type="entry name" value="Winged helix-like DNA-binding domain superfamily/Winged helix DNA-binding domain"/>
    <property type="match status" value="2"/>
</dbReference>
<dbReference type="SUPFAM" id="SSF48008">
    <property type="entry name" value="GntR ligand-binding domain-like"/>
    <property type="match status" value="1"/>
</dbReference>
<dbReference type="EMBL" id="JACIEN010000002">
    <property type="protein sequence ID" value="MBB4017521.1"/>
    <property type="molecule type" value="Genomic_DNA"/>
</dbReference>
<reference evidence="5 6" key="1">
    <citation type="submission" date="2020-08" db="EMBL/GenBank/DDBJ databases">
        <title>Genomic Encyclopedia of Type Strains, Phase IV (KMG-IV): sequencing the most valuable type-strain genomes for metagenomic binning, comparative biology and taxonomic classification.</title>
        <authorList>
            <person name="Goeker M."/>
        </authorList>
    </citation>
    <scope>NUCLEOTIDE SEQUENCE [LARGE SCALE GENOMIC DNA]</scope>
    <source>
        <strain evidence="5 6">DSM 103737</strain>
    </source>
</reference>
<dbReference type="Gene3D" id="1.20.120.530">
    <property type="entry name" value="GntR ligand-binding domain-like"/>
    <property type="match status" value="1"/>
</dbReference>
<proteinExistence type="predicted"/>
<comment type="caution">
    <text evidence="5">The sequence shown here is derived from an EMBL/GenBank/DDBJ whole genome shotgun (WGS) entry which is preliminary data.</text>
</comment>
<dbReference type="InterPro" id="IPR011711">
    <property type="entry name" value="GntR_C"/>
</dbReference>
<dbReference type="InterPro" id="IPR036388">
    <property type="entry name" value="WH-like_DNA-bd_sf"/>
</dbReference>
<dbReference type="SMART" id="SM00895">
    <property type="entry name" value="FCD"/>
    <property type="match status" value="1"/>
</dbReference>